<proteinExistence type="predicted"/>
<dbReference type="PANTHER" id="PTHR35186">
    <property type="entry name" value="ANK_REP_REGION DOMAIN-CONTAINING PROTEIN"/>
    <property type="match status" value="1"/>
</dbReference>
<comment type="caution">
    <text evidence="3">The sequence shown here is derived from an EMBL/GenBank/DDBJ whole genome shotgun (WGS) entry which is preliminary data.</text>
</comment>
<reference evidence="3" key="1">
    <citation type="journal article" date="2023" name="Mol. Phylogenet. Evol.">
        <title>Genome-scale phylogeny and comparative genomics of the fungal order Sordariales.</title>
        <authorList>
            <person name="Hensen N."/>
            <person name="Bonometti L."/>
            <person name="Westerberg I."/>
            <person name="Brannstrom I.O."/>
            <person name="Guillou S."/>
            <person name="Cros-Aarteil S."/>
            <person name="Calhoun S."/>
            <person name="Haridas S."/>
            <person name="Kuo A."/>
            <person name="Mondo S."/>
            <person name="Pangilinan J."/>
            <person name="Riley R."/>
            <person name="LaButti K."/>
            <person name="Andreopoulos B."/>
            <person name="Lipzen A."/>
            <person name="Chen C."/>
            <person name="Yan M."/>
            <person name="Daum C."/>
            <person name="Ng V."/>
            <person name="Clum A."/>
            <person name="Steindorff A."/>
            <person name="Ohm R.A."/>
            <person name="Martin F."/>
            <person name="Silar P."/>
            <person name="Natvig D.O."/>
            <person name="Lalanne C."/>
            <person name="Gautier V."/>
            <person name="Ament-Velasquez S.L."/>
            <person name="Kruys A."/>
            <person name="Hutchinson M.I."/>
            <person name="Powell A.J."/>
            <person name="Barry K."/>
            <person name="Miller A.N."/>
            <person name="Grigoriev I.V."/>
            <person name="Debuchy R."/>
            <person name="Gladieux P."/>
            <person name="Hiltunen Thoren M."/>
            <person name="Johannesson H."/>
        </authorList>
    </citation>
    <scope>NUCLEOTIDE SEQUENCE</scope>
    <source>
        <strain evidence="3">CBS 626.80</strain>
    </source>
</reference>
<feature type="chain" id="PRO_5042989681" description="DUF7580 domain-containing protein" evidence="1">
    <location>
        <begin position="21"/>
        <end position="588"/>
    </location>
</feature>
<accession>A0AAN6NYG9</accession>
<dbReference type="InterPro" id="IPR038305">
    <property type="entry name" value="HeLo_sf"/>
</dbReference>
<organism evidence="3 4">
    <name type="scientific">Pseudoneurospora amorphoporcata</name>
    <dbReference type="NCBI Taxonomy" id="241081"/>
    <lineage>
        <taxon>Eukaryota</taxon>
        <taxon>Fungi</taxon>
        <taxon>Dikarya</taxon>
        <taxon>Ascomycota</taxon>
        <taxon>Pezizomycotina</taxon>
        <taxon>Sordariomycetes</taxon>
        <taxon>Sordariomycetidae</taxon>
        <taxon>Sordariales</taxon>
        <taxon>Sordariaceae</taxon>
        <taxon>Pseudoneurospora</taxon>
    </lineage>
</organism>
<dbReference type="EMBL" id="MU859128">
    <property type="protein sequence ID" value="KAK3952227.1"/>
    <property type="molecule type" value="Genomic_DNA"/>
</dbReference>
<feature type="domain" description="DUF7580" evidence="2">
    <location>
        <begin position="353"/>
        <end position="514"/>
    </location>
</feature>
<protein>
    <recommendedName>
        <fullName evidence="2">DUF7580 domain-containing protein</fullName>
    </recommendedName>
</protein>
<dbReference type="Proteomes" id="UP001303222">
    <property type="component" value="Unassembled WGS sequence"/>
</dbReference>
<keyword evidence="1" id="KW-0732">Signal</keyword>
<evidence type="ECO:0000313" key="4">
    <source>
        <dbReference type="Proteomes" id="UP001303222"/>
    </source>
</evidence>
<reference evidence="3" key="2">
    <citation type="submission" date="2023-06" db="EMBL/GenBank/DDBJ databases">
        <authorList>
            <consortium name="Lawrence Berkeley National Laboratory"/>
            <person name="Mondo S.J."/>
            <person name="Hensen N."/>
            <person name="Bonometti L."/>
            <person name="Westerberg I."/>
            <person name="Brannstrom I.O."/>
            <person name="Guillou S."/>
            <person name="Cros-Aarteil S."/>
            <person name="Calhoun S."/>
            <person name="Haridas S."/>
            <person name="Kuo A."/>
            <person name="Pangilinan J."/>
            <person name="Riley R."/>
            <person name="Labutti K."/>
            <person name="Andreopoulos B."/>
            <person name="Lipzen A."/>
            <person name="Chen C."/>
            <person name="Yanf M."/>
            <person name="Daum C."/>
            <person name="Ng V."/>
            <person name="Clum A."/>
            <person name="Steindorff A."/>
            <person name="Ohm R."/>
            <person name="Martin F."/>
            <person name="Silar P."/>
            <person name="Natvig D."/>
            <person name="Lalanne C."/>
            <person name="Gautier V."/>
            <person name="Ament-Velasquez S.L."/>
            <person name="Kruys A."/>
            <person name="Hutchinson M.I."/>
            <person name="Powell A.J."/>
            <person name="Barry K."/>
            <person name="Miller A.N."/>
            <person name="Grigoriev I.V."/>
            <person name="Debuchy R."/>
            <person name="Gladieux P."/>
            <person name="Thoren M.H."/>
            <person name="Johannesson H."/>
        </authorList>
    </citation>
    <scope>NUCLEOTIDE SEQUENCE</scope>
    <source>
        <strain evidence="3">CBS 626.80</strain>
    </source>
</reference>
<dbReference type="AlphaFoldDB" id="A0AAN6NYG9"/>
<evidence type="ECO:0000313" key="3">
    <source>
        <dbReference type="EMBL" id="KAK3952227.1"/>
    </source>
</evidence>
<gene>
    <name evidence="3" type="ORF">QBC32DRAFT_237463</name>
</gene>
<dbReference type="InterPro" id="IPR056002">
    <property type="entry name" value="DUF7580"/>
</dbReference>
<dbReference type="Gene3D" id="1.20.120.1020">
    <property type="entry name" value="Prion-inhibition and propagation, HeLo domain"/>
    <property type="match status" value="1"/>
</dbReference>
<keyword evidence="4" id="KW-1185">Reference proteome</keyword>
<dbReference type="PANTHER" id="PTHR35186:SF4">
    <property type="entry name" value="PRION-INHIBITION AND PROPAGATION HELO DOMAIN-CONTAINING PROTEIN"/>
    <property type="match status" value="1"/>
</dbReference>
<dbReference type="Pfam" id="PF24476">
    <property type="entry name" value="DUF7580"/>
    <property type="match status" value="1"/>
</dbReference>
<name>A0AAN6NYG9_9PEZI</name>
<sequence length="588" mass="66045">MSGIEVAGLIIGIIPLLVTTIDQCQQGYEFLDEWIHFRREFSEFSETVRCQRLLLKQLIRRTLVSVTESEETSARMLGNPGCDDWRDPAITEKLKNKLPGDEEYETYCKLLQSIHRKLEKVTSGLQKYSGLEPAQSTTPAVRTRVRNELRKFQFCFQKKRLMDRVTFMSQQIHSLERLLGNAETLQNSRQPCTENSIVALFERVRRQATSLHRAITRSWICDCRDSHAFKLIISRPSRHSHSGQNNTTSEEKHLRIALPCGSRGQGHMLTARWCIAEAALTTTFEPHVSVWSQFISSETASTQMLLTVPPGNQGRRIADNGNSSTMLVLSQASIVLSSADSPYHHEPPTLAPDSTHIIHDLCSMLKFQRTTSQLGCLFDGSGSYHALTVVSTGTYSPEIVGQAVSLGQILTHNTSGSLASRAERLNIASTIAYSLLELFPSPWFPEIWDKNDIFFFADENQQVNLKMPFLVSRNNRNAVPHAQSSHDHRKALLALGTLILELWFGQPLELQRSWRANFGPDGRETEFTKFNAAAAWQESIAADGGPILHNITQRCIYGNFGPTSLSLEDTELIKAVYENVVVGLQTLC</sequence>
<feature type="signal peptide" evidence="1">
    <location>
        <begin position="1"/>
        <end position="20"/>
    </location>
</feature>
<evidence type="ECO:0000256" key="1">
    <source>
        <dbReference type="SAM" id="SignalP"/>
    </source>
</evidence>
<evidence type="ECO:0000259" key="2">
    <source>
        <dbReference type="Pfam" id="PF24476"/>
    </source>
</evidence>